<keyword evidence="4" id="KW-0804">Transcription</keyword>
<dbReference type="GO" id="GO:0000981">
    <property type="term" value="F:DNA-binding transcription factor activity, RNA polymerase II-specific"/>
    <property type="evidence" value="ECO:0007669"/>
    <property type="project" value="InterPro"/>
</dbReference>
<dbReference type="InterPro" id="IPR036864">
    <property type="entry name" value="Zn2-C6_fun-type_DNA-bd_sf"/>
</dbReference>
<name>A0AA38XIQ9_9EURO</name>
<dbReference type="EMBL" id="JAPDRK010000003">
    <property type="protein sequence ID" value="KAJ9614202.1"/>
    <property type="molecule type" value="Genomic_DNA"/>
</dbReference>
<dbReference type="Pfam" id="PF00172">
    <property type="entry name" value="Zn_clus"/>
    <property type="match status" value="1"/>
</dbReference>
<dbReference type="SMART" id="SM00066">
    <property type="entry name" value="GAL4"/>
    <property type="match status" value="1"/>
</dbReference>
<keyword evidence="5" id="KW-0539">Nucleus</keyword>
<evidence type="ECO:0000256" key="3">
    <source>
        <dbReference type="ARBA" id="ARBA00023125"/>
    </source>
</evidence>
<evidence type="ECO:0000313" key="8">
    <source>
        <dbReference type="EMBL" id="KAJ9614202.1"/>
    </source>
</evidence>
<evidence type="ECO:0000256" key="6">
    <source>
        <dbReference type="SAM" id="MobiDB-lite"/>
    </source>
</evidence>
<keyword evidence="9" id="KW-1185">Reference proteome</keyword>
<accession>A0AA38XIQ9</accession>
<dbReference type="SMART" id="SM00906">
    <property type="entry name" value="Fungal_trans"/>
    <property type="match status" value="1"/>
</dbReference>
<sequence>MSGPMMKKRRAAIACTSCHARKVRCNVVLVGQPCSNCQQDQTLCALHVSARGKHKRRKVNTSQDSTNLQPAASEEPTSLPTNGVQCSLSDYNAIHRSQADNELQRLQPDYNESQRLLSDLSLQDDYESQANVNTYRKIVDDTDTNEAKVPMYVGELQSLRFIFHVAREDKGISCKAHYLIPEPRRRQLSPEELACLKAKGAFSTETEELRTELLSLFFDYVYPILPIVEPHEFFRRYDAGGAENISPLLLQSMFLAASNALYDFEYETDKLCLIQSVLLLGYWLGNSHDKMDSWHWIGVAISLSQSLGLHRDAGCSRIPPAQRALWRRIWWCCFYRDRIITLGMGRAFRINVDDCDVKELTLADLVHNGSSANLKDSSATILRRCNSYAPIFLEIIKMSHLLGDVLATVYRPRKIEDFPDPASWSRAELIEEKLTAWQLGLDPRCRVDAPAFSVDEPSAMILHKYYMQIFHHVTMISLYKPFVFQGDLLPTNPASDVRSKIAWEGCQLAAFAATDSFRRLTELDLIRFLPPESITMLIAIIAILFLSKCLSSGMKWHLASQNLDLIMLVVQQLQEKYLAARFIFAYYNAAFDKVAPSQKPSLEPAAMPDMLAATGAVESAPASYEQTTVTELSGTPYGGLGTFSSSGQEDGLNTWAECFQSGMTADFDILFGADGIFRGLEEFDIEDMVA</sequence>
<proteinExistence type="predicted"/>
<evidence type="ECO:0000313" key="9">
    <source>
        <dbReference type="Proteomes" id="UP001172673"/>
    </source>
</evidence>
<evidence type="ECO:0000256" key="5">
    <source>
        <dbReference type="ARBA" id="ARBA00023242"/>
    </source>
</evidence>
<evidence type="ECO:0000256" key="2">
    <source>
        <dbReference type="ARBA" id="ARBA00023015"/>
    </source>
</evidence>
<dbReference type="Gene3D" id="4.10.240.10">
    <property type="entry name" value="Zn(2)-C6 fungal-type DNA-binding domain"/>
    <property type="match status" value="1"/>
</dbReference>
<comment type="caution">
    <text evidence="8">The sequence shown here is derived from an EMBL/GenBank/DDBJ whole genome shotgun (WGS) entry which is preliminary data.</text>
</comment>
<dbReference type="Proteomes" id="UP001172673">
    <property type="component" value="Unassembled WGS sequence"/>
</dbReference>
<feature type="compositionally biased region" description="Polar residues" evidence="6">
    <location>
        <begin position="60"/>
        <end position="83"/>
    </location>
</feature>
<dbReference type="GO" id="GO:0006351">
    <property type="term" value="P:DNA-templated transcription"/>
    <property type="evidence" value="ECO:0007669"/>
    <property type="project" value="InterPro"/>
</dbReference>
<dbReference type="PANTHER" id="PTHR47425">
    <property type="entry name" value="FARB-RELATED"/>
    <property type="match status" value="1"/>
</dbReference>
<feature type="domain" description="Zn(2)-C6 fungal-type" evidence="7">
    <location>
        <begin position="14"/>
        <end position="46"/>
    </location>
</feature>
<dbReference type="GO" id="GO:0003677">
    <property type="term" value="F:DNA binding"/>
    <property type="evidence" value="ECO:0007669"/>
    <property type="project" value="UniProtKB-KW"/>
</dbReference>
<organism evidence="8 9">
    <name type="scientific">Cladophialophora chaetospira</name>
    <dbReference type="NCBI Taxonomy" id="386627"/>
    <lineage>
        <taxon>Eukaryota</taxon>
        <taxon>Fungi</taxon>
        <taxon>Dikarya</taxon>
        <taxon>Ascomycota</taxon>
        <taxon>Pezizomycotina</taxon>
        <taxon>Eurotiomycetes</taxon>
        <taxon>Chaetothyriomycetidae</taxon>
        <taxon>Chaetothyriales</taxon>
        <taxon>Herpotrichiellaceae</taxon>
        <taxon>Cladophialophora</taxon>
    </lineage>
</organism>
<dbReference type="PANTHER" id="PTHR47425:SF3">
    <property type="entry name" value="ZN(II)2CYS6 TRANSCRIPTION FACTOR (EUROFUNG)"/>
    <property type="match status" value="1"/>
</dbReference>
<reference evidence="8" key="1">
    <citation type="submission" date="2022-10" db="EMBL/GenBank/DDBJ databases">
        <title>Culturing micro-colonial fungi from biological soil crusts in the Mojave desert and describing Neophaeococcomyces mojavensis, and introducing the new genera and species Taxawa tesnikishii.</title>
        <authorList>
            <person name="Kurbessoian T."/>
            <person name="Stajich J.E."/>
        </authorList>
    </citation>
    <scope>NUCLEOTIDE SEQUENCE</scope>
    <source>
        <strain evidence="8">TK_41</strain>
    </source>
</reference>
<evidence type="ECO:0000259" key="7">
    <source>
        <dbReference type="PROSITE" id="PS50048"/>
    </source>
</evidence>
<keyword evidence="3" id="KW-0238">DNA-binding</keyword>
<dbReference type="SUPFAM" id="SSF57701">
    <property type="entry name" value="Zn2/Cys6 DNA-binding domain"/>
    <property type="match status" value="1"/>
</dbReference>
<dbReference type="PROSITE" id="PS50048">
    <property type="entry name" value="ZN2_CY6_FUNGAL_2"/>
    <property type="match status" value="1"/>
</dbReference>
<dbReference type="InterPro" id="IPR052761">
    <property type="entry name" value="Fungal_Detox/Toxin_TFs"/>
</dbReference>
<dbReference type="GO" id="GO:0008270">
    <property type="term" value="F:zinc ion binding"/>
    <property type="evidence" value="ECO:0007669"/>
    <property type="project" value="InterPro"/>
</dbReference>
<evidence type="ECO:0000256" key="1">
    <source>
        <dbReference type="ARBA" id="ARBA00022723"/>
    </source>
</evidence>
<dbReference type="InterPro" id="IPR001138">
    <property type="entry name" value="Zn2Cys6_DnaBD"/>
</dbReference>
<keyword evidence="2" id="KW-0805">Transcription regulation</keyword>
<evidence type="ECO:0000256" key="4">
    <source>
        <dbReference type="ARBA" id="ARBA00023163"/>
    </source>
</evidence>
<dbReference type="CDD" id="cd12148">
    <property type="entry name" value="fungal_TF_MHR"/>
    <property type="match status" value="1"/>
</dbReference>
<gene>
    <name evidence="8" type="ORF">H2200_002338</name>
</gene>
<protein>
    <recommendedName>
        <fullName evidence="7">Zn(2)-C6 fungal-type domain-containing protein</fullName>
    </recommendedName>
</protein>
<dbReference type="PROSITE" id="PS00463">
    <property type="entry name" value="ZN2_CY6_FUNGAL_1"/>
    <property type="match status" value="1"/>
</dbReference>
<dbReference type="CDD" id="cd00067">
    <property type="entry name" value="GAL4"/>
    <property type="match status" value="1"/>
</dbReference>
<dbReference type="AlphaFoldDB" id="A0AA38XIQ9"/>
<keyword evidence="1" id="KW-0479">Metal-binding</keyword>
<feature type="region of interest" description="Disordered" evidence="6">
    <location>
        <begin position="54"/>
        <end position="83"/>
    </location>
</feature>
<dbReference type="Pfam" id="PF04082">
    <property type="entry name" value="Fungal_trans"/>
    <property type="match status" value="1"/>
</dbReference>
<dbReference type="InterPro" id="IPR007219">
    <property type="entry name" value="XnlR_reg_dom"/>
</dbReference>